<reference evidence="1 2" key="1">
    <citation type="submission" date="2021-06" db="EMBL/GenBank/DDBJ databases">
        <title>Caerostris extrusa draft genome.</title>
        <authorList>
            <person name="Kono N."/>
            <person name="Arakawa K."/>
        </authorList>
    </citation>
    <scope>NUCLEOTIDE SEQUENCE [LARGE SCALE GENOMIC DNA]</scope>
</reference>
<comment type="caution">
    <text evidence="1">The sequence shown here is derived from an EMBL/GenBank/DDBJ whole genome shotgun (WGS) entry which is preliminary data.</text>
</comment>
<sequence>MEEGVEPRCHPERGRCEHLEAMPERGGMYELLEDTLRREDVNPMPPLRSEG</sequence>
<organism evidence="1 2">
    <name type="scientific">Caerostris extrusa</name>
    <name type="common">Bark spider</name>
    <name type="synonym">Caerostris bankana</name>
    <dbReference type="NCBI Taxonomy" id="172846"/>
    <lineage>
        <taxon>Eukaryota</taxon>
        <taxon>Metazoa</taxon>
        <taxon>Ecdysozoa</taxon>
        <taxon>Arthropoda</taxon>
        <taxon>Chelicerata</taxon>
        <taxon>Arachnida</taxon>
        <taxon>Araneae</taxon>
        <taxon>Araneomorphae</taxon>
        <taxon>Entelegynae</taxon>
        <taxon>Araneoidea</taxon>
        <taxon>Araneidae</taxon>
        <taxon>Caerostris</taxon>
    </lineage>
</organism>
<evidence type="ECO:0000313" key="1">
    <source>
        <dbReference type="EMBL" id="GIY41489.1"/>
    </source>
</evidence>
<gene>
    <name evidence="1" type="ORF">CEXT_165281</name>
</gene>
<name>A0AAV4T6Z5_CAEEX</name>
<dbReference type="EMBL" id="BPLR01010718">
    <property type="protein sequence ID" value="GIY41489.1"/>
    <property type="molecule type" value="Genomic_DNA"/>
</dbReference>
<dbReference type="AlphaFoldDB" id="A0AAV4T6Z5"/>
<proteinExistence type="predicted"/>
<evidence type="ECO:0000313" key="2">
    <source>
        <dbReference type="Proteomes" id="UP001054945"/>
    </source>
</evidence>
<accession>A0AAV4T6Z5</accession>
<feature type="non-terminal residue" evidence="1">
    <location>
        <position position="51"/>
    </location>
</feature>
<keyword evidence="2" id="KW-1185">Reference proteome</keyword>
<dbReference type="Proteomes" id="UP001054945">
    <property type="component" value="Unassembled WGS sequence"/>
</dbReference>
<protein>
    <submittedName>
        <fullName evidence="1">Uncharacterized protein</fullName>
    </submittedName>
</protein>